<dbReference type="FunFam" id="3.40.50.10810:FF:000020">
    <property type="entry name" value="DNA repair and recombination protein RAD54B"/>
    <property type="match status" value="1"/>
</dbReference>
<dbReference type="Gene3D" id="1.20.120.850">
    <property type="entry name" value="SWI2/SNF2 ATPases, N-terminal domain"/>
    <property type="match status" value="1"/>
</dbReference>
<dbReference type="GO" id="GO:0005524">
    <property type="term" value="F:ATP binding"/>
    <property type="evidence" value="ECO:0007669"/>
    <property type="project" value="InterPro"/>
</dbReference>
<keyword evidence="8" id="KW-1185">Reference proteome</keyword>
<evidence type="ECO:0000313" key="7">
    <source>
        <dbReference type="EMBL" id="KFH62521.1"/>
    </source>
</evidence>
<dbReference type="SMART" id="SM00487">
    <property type="entry name" value="DEXDc"/>
    <property type="match status" value="1"/>
</dbReference>
<feature type="compositionally biased region" description="Polar residues" evidence="4">
    <location>
        <begin position="31"/>
        <end position="56"/>
    </location>
</feature>
<evidence type="ECO:0000313" key="8">
    <source>
        <dbReference type="Proteomes" id="UP000243308"/>
    </source>
</evidence>
<dbReference type="GO" id="GO:0007131">
    <property type="term" value="P:reciprocal meiotic recombination"/>
    <property type="evidence" value="ECO:0007669"/>
    <property type="project" value="TreeGrafter"/>
</dbReference>
<evidence type="ECO:0000256" key="4">
    <source>
        <dbReference type="SAM" id="MobiDB-lite"/>
    </source>
</evidence>
<proteinExistence type="predicted"/>
<sequence length="972" mass="106428">MRKSAAPSQRASSSGASSRPRMVPIVPTKTPEGSSATSELVAKESSTISSGATIKESSIPLPSKSPLASRPSSYKPGQFRSPLLSTAGSSSSPITPVPASSPISSNKREAEPSSLVNKRSKVSPATLHKSATTTATSRTPLKSFASTTPTCNDSNEMCYNVLWRKKTGKKHKTWDGDGILVVTGTSGSLKDVDGKDLGKATKMAASSLKPGDELSFGGKDIEISSVMDLELYRSGRCFLSGAVTTVSDHKIPITTKFKAHAGLVDPGAASSRPQPRHSPDAPHAILLPRPPATHPRVVRGGGSKRPPGDAGLVDVVVDPILGQHLRPHQRVGVQFLYECVMQMKDITGQGAILADEMGLGKTLQTITLLWTLLKQSPYYGEESSVVKRALVVCPASLIMNWCKEFKKWLGDERLKVFAVDSKSALTDFTLGRVYPVMVIGYEKAGYLRKQKYLSWLRMVQDELKNANFDIIICDEGHRLKTANIKTAQAIRSLSTKKRIILSGTPLQNHLSEYYSMIDFVNPGLFESYSSFKKVFEDPIVKSRQPDCIPTDAALGLESSTLVFPKLTSLTGQFILRRTAQVNLEYLPPKTEIVVFCPPSPLQSRVYRQMTDSPYLKSCFSMDGSRHLTCITALRKLCNSPQLVLDQAELKDDPEIEGLYSGVKETIMQSGYDLMDLTIGGKLGFVDSFLRVLKRNTSEKVVLVSNFTQTLDILEAICVKSQYAFYRLDGSTPIAKRQEYVDKFNAPTCQKFVFLLSAKSGGAGLNLIGASRLIMFDIDWNPSVDQQAMARIHRDGQPQPVFIYRLLSSGTIEEKMYQRQLTKIGLSDALMDGKSDEKLNKFSMAELRDLFTFHEDEPCLTHTLLECDCSSSRPTKARSTRLGGGNGILNAQSKSVAKKELQEWKHVDVVAEQQRHGGDEEGATTLPSEDKILWRAICGEGRSEGEDAPGSPGQDEQGVTEVGFVFIKSSKVE</sequence>
<dbReference type="InterPro" id="IPR014001">
    <property type="entry name" value="Helicase_ATP-bd"/>
</dbReference>
<feature type="region of interest" description="Disordered" evidence="4">
    <location>
        <begin position="1"/>
        <end position="147"/>
    </location>
</feature>
<dbReference type="GO" id="GO:0015616">
    <property type="term" value="F:DNA translocase activity"/>
    <property type="evidence" value="ECO:0007669"/>
    <property type="project" value="TreeGrafter"/>
</dbReference>
<evidence type="ECO:0000259" key="6">
    <source>
        <dbReference type="PROSITE" id="PS51194"/>
    </source>
</evidence>
<dbReference type="InterPro" id="IPR050496">
    <property type="entry name" value="SNF2_RAD54_helicase_repair"/>
</dbReference>
<dbReference type="SUPFAM" id="SSF52540">
    <property type="entry name" value="P-loop containing nucleoside triphosphate hydrolases"/>
    <property type="match status" value="2"/>
</dbReference>
<name>A0A086TKP4_9FUNG</name>
<feature type="compositionally biased region" description="Low complexity" evidence="4">
    <location>
        <begin position="81"/>
        <end position="94"/>
    </location>
</feature>
<feature type="domain" description="Helicase C-terminal" evidence="6">
    <location>
        <begin position="684"/>
        <end position="842"/>
    </location>
</feature>
<gene>
    <name evidence="7" type="ORF">MVEG_11914</name>
</gene>
<keyword evidence="2" id="KW-0378">Hydrolase</keyword>
<dbReference type="InterPro" id="IPR000330">
    <property type="entry name" value="SNF2_N"/>
</dbReference>
<dbReference type="CDD" id="cd18793">
    <property type="entry name" value="SF2_C_SNF"/>
    <property type="match status" value="1"/>
</dbReference>
<evidence type="ECO:0008006" key="9">
    <source>
        <dbReference type="Google" id="ProtNLM"/>
    </source>
</evidence>
<evidence type="ECO:0000256" key="2">
    <source>
        <dbReference type="ARBA" id="ARBA00022801"/>
    </source>
</evidence>
<feature type="region of interest" description="Disordered" evidence="4">
    <location>
        <begin position="264"/>
        <end position="308"/>
    </location>
</feature>
<dbReference type="GO" id="GO:0016787">
    <property type="term" value="F:hydrolase activity"/>
    <property type="evidence" value="ECO:0007669"/>
    <property type="project" value="UniProtKB-KW"/>
</dbReference>
<dbReference type="PROSITE" id="PS51192">
    <property type="entry name" value="HELICASE_ATP_BIND_1"/>
    <property type="match status" value="1"/>
</dbReference>
<dbReference type="SMART" id="SM00490">
    <property type="entry name" value="HELICc"/>
    <property type="match status" value="1"/>
</dbReference>
<dbReference type="OrthoDB" id="413460at2759"/>
<organism evidence="7 8">
    <name type="scientific">Podila verticillata NRRL 6337</name>
    <dbReference type="NCBI Taxonomy" id="1069443"/>
    <lineage>
        <taxon>Eukaryota</taxon>
        <taxon>Fungi</taxon>
        <taxon>Fungi incertae sedis</taxon>
        <taxon>Mucoromycota</taxon>
        <taxon>Mortierellomycotina</taxon>
        <taxon>Mortierellomycetes</taxon>
        <taxon>Mortierellales</taxon>
        <taxon>Mortierellaceae</taxon>
        <taxon>Podila</taxon>
    </lineage>
</organism>
<dbReference type="GO" id="GO:0005634">
    <property type="term" value="C:nucleus"/>
    <property type="evidence" value="ECO:0007669"/>
    <property type="project" value="TreeGrafter"/>
</dbReference>
<dbReference type="CDD" id="cd18004">
    <property type="entry name" value="DEXHc_RAD54"/>
    <property type="match status" value="1"/>
</dbReference>
<feature type="compositionally biased region" description="Polar residues" evidence="4">
    <location>
        <begin position="129"/>
        <end position="147"/>
    </location>
</feature>
<dbReference type="Proteomes" id="UP000243308">
    <property type="component" value="Unassembled WGS sequence"/>
</dbReference>
<dbReference type="AlphaFoldDB" id="A0A086TKP4"/>
<evidence type="ECO:0000256" key="1">
    <source>
        <dbReference type="ARBA" id="ARBA00022741"/>
    </source>
</evidence>
<protein>
    <recommendedName>
        <fullName evidence="9">DNA repair and recombination protein RAD54B</fullName>
    </recommendedName>
</protein>
<dbReference type="Gene3D" id="3.40.50.10810">
    <property type="entry name" value="Tandem AAA-ATPase domain"/>
    <property type="match status" value="1"/>
</dbReference>
<dbReference type="PANTHER" id="PTHR45629:SF7">
    <property type="entry name" value="DNA EXCISION REPAIR PROTEIN ERCC-6-RELATED"/>
    <property type="match status" value="1"/>
</dbReference>
<dbReference type="PROSITE" id="PS51194">
    <property type="entry name" value="HELICASE_CTER"/>
    <property type="match status" value="1"/>
</dbReference>
<dbReference type="Gene3D" id="3.40.50.300">
    <property type="entry name" value="P-loop containing nucleotide triphosphate hydrolases"/>
    <property type="match status" value="1"/>
</dbReference>
<dbReference type="InterPro" id="IPR049730">
    <property type="entry name" value="SNF2/RAD54-like_C"/>
</dbReference>
<feature type="compositionally biased region" description="Low complexity" evidence="4">
    <location>
        <begin position="1"/>
        <end position="21"/>
    </location>
</feature>
<dbReference type="Pfam" id="PF00271">
    <property type="entry name" value="Helicase_C"/>
    <property type="match status" value="1"/>
</dbReference>
<dbReference type="InterPro" id="IPR027417">
    <property type="entry name" value="P-loop_NTPase"/>
</dbReference>
<evidence type="ECO:0000256" key="3">
    <source>
        <dbReference type="ARBA" id="ARBA00022840"/>
    </source>
</evidence>
<accession>A0A086TKP4</accession>
<dbReference type="PANTHER" id="PTHR45629">
    <property type="entry name" value="SNF2/RAD54 FAMILY MEMBER"/>
    <property type="match status" value="1"/>
</dbReference>
<keyword evidence="3" id="KW-0067">ATP-binding</keyword>
<evidence type="ECO:0000259" key="5">
    <source>
        <dbReference type="PROSITE" id="PS51192"/>
    </source>
</evidence>
<dbReference type="InterPro" id="IPR001650">
    <property type="entry name" value="Helicase_C-like"/>
</dbReference>
<dbReference type="EMBL" id="KN042431">
    <property type="protein sequence ID" value="KFH62521.1"/>
    <property type="molecule type" value="Genomic_DNA"/>
</dbReference>
<feature type="region of interest" description="Disordered" evidence="4">
    <location>
        <begin position="938"/>
        <end position="961"/>
    </location>
</feature>
<feature type="domain" description="Helicase ATP-binding" evidence="5">
    <location>
        <begin position="342"/>
        <end position="523"/>
    </location>
</feature>
<dbReference type="Pfam" id="PF00176">
    <property type="entry name" value="SNF2-rel_dom"/>
    <property type="match status" value="1"/>
</dbReference>
<dbReference type="GO" id="GO:0000724">
    <property type="term" value="P:double-strand break repair via homologous recombination"/>
    <property type="evidence" value="ECO:0007669"/>
    <property type="project" value="TreeGrafter"/>
</dbReference>
<keyword evidence="1" id="KW-0547">Nucleotide-binding</keyword>
<dbReference type="InterPro" id="IPR038718">
    <property type="entry name" value="SNF2-like_sf"/>
</dbReference>
<reference evidence="7 8" key="1">
    <citation type="submission" date="2011-02" db="EMBL/GenBank/DDBJ databases">
        <title>The Genome Sequence of Mortierella verticillata NRRL 6337.</title>
        <authorList>
            <consortium name="The Broad Institute Genome Sequencing Platform"/>
            <person name="Russ C."/>
            <person name="Cuomo C."/>
            <person name="Burger G."/>
            <person name="Gray M.W."/>
            <person name="Holland P.W.H."/>
            <person name="King N."/>
            <person name="Lang F.B.F."/>
            <person name="Roger A.J."/>
            <person name="Ruiz-Trillo I."/>
            <person name="Young S.K."/>
            <person name="Zeng Q."/>
            <person name="Gargeya S."/>
            <person name="Alvarado L."/>
            <person name="Berlin A."/>
            <person name="Chapman S.B."/>
            <person name="Chen Z."/>
            <person name="Freedman E."/>
            <person name="Gellesch M."/>
            <person name="Goldberg J."/>
            <person name="Griggs A."/>
            <person name="Gujja S."/>
            <person name="Heilman E."/>
            <person name="Heiman D."/>
            <person name="Howarth C."/>
            <person name="Mehta T."/>
            <person name="Neiman D."/>
            <person name="Pearson M."/>
            <person name="Roberts A."/>
            <person name="Saif S."/>
            <person name="Shea T."/>
            <person name="Shenoy N."/>
            <person name="Sisk P."/>
            <person name="Stolte C."/>
            <person name="Sykes S."/>
            <person name="White J."/>
            <person name="Yandava C."/>
            <person name="Haas B."/>
            <person name="Nusbaum C."/>
            <person name="Birren B."/>
        </authorList>
    </citation>
    <scope>NUCLEOTIDE SEQUENCE [LARGE SCALE GENOMIC DNA]</scope>
    <source>
        <strain evidence="7 8">NRRL 6337</strain>
    </source>
</reference>